<reference evidence="2 3" key="1">
    <citation type="journal article" date="2010" name="Proc. Natl. Acad. Sci. U.S.A.">
        <title>Insights into evolution of multicellular fungi from the assembled chromosomes of the mushroom Coprinopsis cinerea (Coprinus cinereus).</title>
        <authorList>
            <person name="Stajich J.E."/>
            <person name="Wilke S.K."/>
            <person name="Ahren D."/>
            <person name="Au C.H."/>
            <person name="Birren B.W."/>
            <person name="Borodovsky M."/>
            <person name="Burns C."/>
            <person name="Canback B."/>
            <person name="Casselton L.A."/>
            <person name="Cheng C.K."/>
            <person name="Deng J."/>
            <person name="Dietrich F.S."/>
            <person name="Fargo D.C."/>
            <person name="Farman M.L."/>
            <person name="Gathman A.C."/>
            <person name="Goldberg J."/>
            <person name="Guigo R."/>
            <person name="Hoegger P.J."/>
            <person name="Hooker J.B."/>
            <person name="Huggins A."/>
            <person name="James T.Y."/>
            <person name="Kamada T."/>
            <person name="Kilaru S."/>
            <person name="Kodira C."/>
            <person name="Kues U."/>
            <person name="Kupfer D."/>
            <person name="Kwan H.S."/>
            <person name="Lomsadze A."/>
            <person name="Li W."/>
            <person name="Lilly W.W."/>
            <person name="Ma L.J."/>
            <person name="Mackey A.J."/>
            <person name="Manning G."/>
            <person name="Martin F."/>
            <person name="Muraguchi H."/>
            <person name="Natvig D.O."/>
            <person name="Palmerini H."/>
            <person name="Ramesh M.A."/>
            <person name="Rehmeyer C.J."/>
            <person name="Roe B.A."/>
            <person name="Shenoy N."/>
            <person name="Stanke M."/>
            <person name="Ter-Hovhannisyan V."/>
            <person name="Tunlid A."/>
            <person name="Velagapudi R."/>
            <person name="Vision T.J."/>
            <person name="Zeng Q."/>
            <person name="Zolan M.E."/>
            <person name="Pukkila P.J."/>
        </authorList>
    </citation>
    <scope>NUCLEOTIDE SEQUENCE [LARGE SCALE GENOMIC DNA]</scope>
    <source>
        <strain evidence="3">Okayama-7 / 130 / ATCC MYA-4618 / FGSC 9003</strain>
    </source>
</reference>
<evidence type="ECO:0000313" key="2">
    <source>
        <dbReference type="EMBL" id="EFI28775.1"/>
    </source>
</evidence>
<dbReference type="EMBL" id="AACS02000001">
    <property type="protein sequence ID" value="EFI28775.1"/>
    <property type="molecule type" value="Genomic_DNA"/>
</dbReference>
<evidence type="ECO:0000313" key="3">
    <source>
        <dbReference type="Proteomes" id="UP000001861"/>
    </source>
</evidence>
<organism evidence="2 3">
    <name type="scientific">Coprinopsis cinerea (strain Okayama-7 / 130 / ATCC MYA-4618 / FGSC 9003)</name>
    <name type="common">Inky cap fungus</name>
    <name type="synonym">Hormographiella aspergillata</name>
    <dbReference type="NCBI Taxonomy" id="240176"/>
    <lineage>
        <taxon>Eukaryota</taxon>
        <taxon>Fungi</taxon>
        <taxon>Dikarya</taxon>
        <taxon>Basidiomycota</taxon>
        <taxon>Agaricomycotina</taxon>
        <taxon>Agaricomycetes</taxon>
        <taxon>Agaricomycetidae</taxon>
        <taxon>Agaricales</taxon>
        <taxon>Agaricineae</taxon>
        <taxon>Psathyrellaceae</taxon>
        <taxon>Coprinopsis</taxon>
    </lineage>
</organism>
<dbReference type="HOGENOM" id="CLU_2468990_0_0_1"/>
<protein>
    <submittedName>
        <fullName evidence="2">Uncharacterized protein</fullName>
    </submittedName>
</protein>
<feature type="compositionally biased region" description="Basic and acidic residues" evidence="1">
    <location>
        <begin position="50"/>
        <end position="67"/>
    </location>
</feature>
<comment type="caution">
    <text evidence="2">The sequence shown here is derived from an EMBL/GenBank/DDBJ whole genome shotgun (WGS) entry which is preliminary data.</text>
</comment>
<feature type="compositionally biased region" description="Basic residues" evidence="1">
    <location>
        <begin position="68"/>
        <end position="82"/>
    </location>
</feature>
<proteinExistence type="predicted"/>
<dbReference type="Proteomes" id="UP000001861">
    <property type="component" value="Unassembled WGS sequence"/>
</dbReference>
<feature type="region of interest" description="Disordered" evidence="1">
    <location>
        <begin position="44"/>
        <end position="88"/>
    </location>
</feature>
<dbReference type="InParanoid" id="D6RKC9"/>
<dbReference type="GeneID" id="6010719"/>
<gene>
    <name evidence="2" type="ORF">CC1G_13800</name>
</gene>
<dbReference type="KEGG" id="cci:CC1G_13800"/>
<evidence type="ECO:0000256" key="1">
    <source>
        <dbReference type="SAM" id="MobiDB-lite"/>
    </source>
</evidence>
<dbReference type="VEuPathDB" id="FungiDB:CC1G_13800"/>
<name>D6RKC9_COPC7</name>
<accession>D6RKC9</accession>
<dbReference type="AlphaFoldDB" id="D6RKC9"/>
<sequence>MPDGPAGGKMDKQGLFMLYIVSVRVLWYLIADTSERCENCWRRQSKKSTVVKEDAGTSLRAGHDRMASSRRSKNHPSRRVSGHHPEES</sequence>
<dbReference type="RefSeq" id="XP_002912269.1">
    <property type="nucleotide sequence ID" value="XM_002912223.1"/>
</dbReference>
<keyword evidence="3" id="KW-1185">Reference proteome</keyword>